<evidence type="ECO:0000256" key="7">
    <source>
        <dbReference type="SAM" id="Phobius"/>
    </source>
</evidence>
<evidence type="ECO:0000313" key="9">
    <source>
        <dbReference type="Proteomes" id="UP000812966"/>
    </source>
</evidence>
<keyword evidence="3 7" id="KW-0812">Transmembrane</keyword>
<feature type="region of interest" description="Disordered" evidence="6">
    <location>
        <begin position="1"/>
        <end position="60"/>
    </location>
</feature>
<keyword evidence="9" id="KW-1185">Reference proteome</keyword>
<protein>
    <recommendedName>
        <fullName evidence="10">DUF747-domain-containing protein</fullName>
    </recommendedName>
</protein>
<dbReference type="OrthoDB" id="29023at2759"/>
<accession>A0A8K0JWA5</accession>
<feature type="transmembrane region" description="Helical" evidence="7">
    <location>
        <begin position="356"/>
        <end position="376"/>
    </location>
</feature>
<reference evidence="8" key="1">
    <citation type="submission" date="2020-04" db="EMBL/GenBank/DDBJ databases">
        <title>Analysis of mating type loci in Filobasidium floriforme.</title>
        <authorList>
            <person name="Nowrousian M."/>
        </authorList>
    </citation>
    <scope>NUCLEOTIDE SEQUENCE</scope>
    <source>
        <strain evidence="8">CBS 6242</strain>
    </source>
</reference>
<dbReference type="EMBL" id="JABELV010000005">
    <property type="protein sequence ID" value="KAG7575292.1"/>
    <property type="molecule type" value="Genomic_DNA"/>
</dbReference>
<keyword evidence="4 7" id="KW-1133">Transmembrane helix</keyword>
<feature type="transmembrane region" description="Helical" evidence="7">
    <location>
        <begin position="682"/>
        <end position="706"/>
    </location>
</feature>
<evidence type="ECO:0000313" key="8">
    <source>
        <dbReference type="EMBL" id="KAG7575292.1"/>
    </source>
</evidence>
<gene>
    <name evidence="8" type="ORF">FFLO_00456</name>
</gene>
<dbReference type="Proteomes" id="UP000812966">
    <property type="component" value="Unassembled WGS sequence"/>
</dbReference>
<dbReference type="PANTHER" id="PTHR13317">
    <property type="entry name" value="TRANSMEMBRANE ANTERIOR POSTERIOR TRANSFORMATION PROTEIN 1 HOMOLOG"/>
    <property type="match status" value="1"/>
</dbReference>
<dbReference type="GO" id="GO:0005789">
    <property type="term" value="C:endoplasmic reticulum membrane"/>
    <property type="evidence" value="ECO:0007669"/>
    <property type="project" value="TreeGrafter"/>
</dbReference>
<dbReference type="Pfam" id="PF05346">
    <property type="entry name" value="DUF747"/>
    <property type="match status" value="1"/>
</dbReference>
<feature type="region of interest" description="Disordered" evidence="6">
    <location>
        <begin position="793"/>
        <end position="832"/>
    </location>
</feature>
<evidence type="ECO:0000256" key="6">
    <source>
        <dbReference type="SAM" id="MobiDB-lite"/>
    </source>
</evidence>
<organism evidence="8 9">
    <name type="scientific">Filobasidium floriforme</name>
    <dbReference type="NCBI Taxonomy" id="5210"/>
    <lineage>
        <taxon>Eukaryota</taxon>
        <taxon>Fungi</taxon>
        <taxon>Dikarya</taxon>
        <taxon>Basidiomycota</taxon>
        <taxon>Agaricomycotina</taxon>
        <taxon>Tremellomycetes</taxon>
        <taxon>Filobasidiales</taxon>
        <taxon>Filobasidiaceae</taxon>
        <taxon>Filobasidium</taxon>
    </lineage>
</organism>
<feature type="transmembrane region" description="Helical" evidence="7">
    <location>
        <begin position="492"/>
        <end position="511"/>
    </location>
</feature>
<evidence type="ECO:0000256" key="2">
    <source>
        <dbReference type="ARBA" id="ARBA00008803"/>
    </source>
</evidence>
<evidence type="ECO:0000256" key="1">
    <source>
        <dbReference type="ARBA" id="ARBA00004141"/>
    </source>
</evidence>
<name>A0A8K0JWA5_9TREE</name>
<evidence type="ECO:0000256" key="4">
    <source>
        <dbReference type="ARBA" id="ARBA00022989"/>
    </source>
</evidence>
<feature type="compositionally biased region" description="Low complexity" evidence="6">
    <location>
        <begin position="9"/>
        <end position="20"/>
    </location>
</feature>
<keyword evidence="5 7" id="KW-0472">Membrane</keyword>
<comment type="subcellular location">
    <subcellularLocation>
        <location evidence="1">Membrane</location>
        <topology evidence="1">Multi-pass membrane protein</topology>
    </subcellularLocation>
</comment>
<dbReference type="PANTHER" id="PTHR13317:SF4">
    <property type="entry name" value="TRANSMEMBRANE ANTERIOR POSTERIOR TRANSFORMATION PROTEIN 1 HOMOLOG"/>
    <property type="match status" value="1"/>
</dbReference>
<evidence type="ECO:0000256" key="3">
    <source>
        <dbReference type="ARBA" id="ARBA00022692"/>
    </source>
</evidence>
<comment type="caution">
    <text evidence="8">The sequence shown here is derived from an EMBL/GenBank/DDBJ whole genome shotgun (WGS) entry which is preliminary data.</text>
</comment>
<feature type="transmembrane region" description="Helical" evidence="7">
    <location>
        <begin position="599"/>
        <end position="620"/>
    </location>
</feature>
<evidence type="ECO:0008006" key="10">
    <source>
        <dbReference type="Google" id="ProtNLM"/>
    </source>
</evidence>
<dbReference type="AlphaFoldDB" id="A0A8K0JWA5"/>
<feature type="region of interest" description="Disordered" evidence="6">
    <location>
        <begin position="220"/>
        <end position="241"/>
    </location>
</feature>
<proteinExistence type="inferred from homology"/>
<sequence>MASSFSIPSQSLDSYSQYSDMGSQAETSADGARNYKSRAHKDMPVLHTSRRRAGLERSATSTVVKSVKAVPRPMYPTFMSSRSTRRTSWARKGLGDLGTMDSATRMYSERPGDALSAGLVEAPRLTRKATYSSLPPSPTGAIRLETDGLRDLSEQSHLEFASLTLGIDPHSNDILAQAIQRIASRRGSAISLESAEDRLRVGSLPPEGFFCSATPISGSLPNLRGTRSEDDLDEEDHETGSIRAAEAELNSPRSAGSTIEDEDDTFQDAFVSHDGSPIDGSMLLSGSDVNINTLGGEAEHARRLSWWDVLREAVVEEEEQALEIQGKWDRIANFLAVPAAIEKITLLGALLCLDSFLYYFTILPVRTLLAILSMAWESLRARRLQSPGVSHLQSIQKMGLLVVPTIVLLKTTDASKMYHGVRGQDTIKLYVIFNALEIADKLCSAFGQDILDTLFAAETLGAKASHTSIRLKGQRESRQERAQRRRERTRPFFFFLLALAYVHVHALVYFYQLVSLNVAVNSYDNALLTLLVSNQFVEIKGSVFKKFEKENLFQIMCADIVERFSLTLMLSLIAGRNLIEIVGSDIGFDPRSLLRGNGVLKTIMSPVLAVILSEMVVDWLKHGFITKFNHIKTTIYGRYTDVLCKDILLAAPTSRNGRGLGSSKRRTLLTDRSTLVTRRLGFAALPLACLVIRITAQAFGMVWSKATPSVLEDASRSALVNTFERWWRPISTTLVFAIGWFCLLALKSIMGLNLLAFAHGRQAGMDQREREDRINDFGRKPIGDSLQEQKYNDQVKDHLSRKEDDMPKLETHKKEDASKPGGVGGGGGKPKWKLEEVERWSMIKRIF</sequence>
<feature type="compositionally biased region" description="Basic and acidic residues" evidence="6">
    <location>
        <begin position="793"/>
        <end position="818"/>
    </location>
</feature>
<dbReference type="InterPro" id="IPR008010">
    <property type="entry name" value="Tatp1"/>
</dbReference>
<evidence type="ECO:0000256" key="5">
    <source>
        <dbReference type="ARBA" id="ARBA00023136"/>
    </source>
</evidence>
<comment type="similarity">
    <text evidence="2">Belongs to the TAPT1 family.</text>
</comment>